<feature type="non-terminal residue" evidence="1">
    <location>
        <position position="1"/>
    </location>
</feature>
<gene>
    <name evidence="1" type="ORF">F5878DRAFT_545180</name>
</gene>
<name>A0AA38P1A9_9AGAR</name>
<comment type="caution">
    <text evidence="1">The sequence shown here is derived from an EMBL/GenBank/DDBJ whole genome shotgun (WGS) entry which is preliminary data.</text>
</comment>
<proteinExistence type="predicted"/>
<keyword evidence="2" id="KW-1185">Reference proteome</keyword>
<evidence type="ECO:0000313" key="1">
    <source>
        <dbReference type="EMBL" id="KAJ3834253.1"/>
    </source>
</evidence>
<dbReference type="EMBL" id="MU806558">
    <property type="protein sequence ID" value="KAJ3834253.1"/>
    <property type="molecule type" value="Genomic_DNA"/>
</dbReference>
<dbReference type="Proteomes" id="UP001163846">
    <property type="component" value="Unassembled WGS sequence"/>
</dbReference>
<sequence>RKNFKAFVCPSVPTHRLQEFSADPSNHGPGLHSTWIDKRETTTSGLASLPWNEQLLVNLVKAARAIVSEAKDDRFGSLETEEDPSGSLEIDWISLITERLYRIYLAAIKSRPHTVEGQTESAQQIHERLVADYELRIKQNGETNVRHVVRTLLSAGHLFY</sequence>
<reference evidence="1" key="1">
    <citation type="submission" date="2022-08" db="EMBL/GenBank/DDBJ databases">
        <authorList>
            <consortium name="DOE Joint Genome Institute"/>
            <person name="Min B."/>
            <person name="Riley R."/>
            <person name="Sierra-Patev S."/>
            <person name="Naranjo-Ortiz M."/>
            <person name="Looney B."/>
            <person name="Konkel Z."/>
            <person name="Slot J.C."/>
            <person name="Sakamoto Y."/>
            <person name="Steenwyk J.L."/>
            <person name="Rokas A."/>
            <person name="Carro J."/>
            <person name="Camarero S."/>
            <person name="Ferreira P."/>
            <person name="Molpeceres G."/>
            <person name="Ruiz-Duenas F.J."/>
            <person name="Serrano A."/>
            <person name="Henrissat B."/>
            <person name="Drula E."/>
            <person name="Hughes K.W."/>
            <person name="Mata J.L."/>
            <person name="Ishikawa N.K."/>
            <person name="Vargas-Isla R."/>
            <person name="Ushijima S."/>
            <person name="Smith C.A."/>
            <person name="Ahrendt S."/>
            <person name="Andreopoulos W."/>
            <person name="He G."/>
            <person name="Labutti K."/>
            <person name="Lipzen A."/>
            <person name="Ng V."/>
            <person name="Sandor L."/>
            <person name="Barry K."/>
            <person name="Martinez A.T."/>
            <person name="Xiao Y."/>
            <person name="Gibbons J.G."/>
            <person name="Terashima K."/>
            <person name="Hibbett D.S."/>
            <person name="Grigoriev I.V."/>
        </authorList>
    </citation>
    <scope>NUCLEOTIDE SEQUENCE</scope>
    <source>
        <strain evidence="1">TFB9207</strain>
    </source>
</reference>
<accession>A0AA38P1A9</accession>
<organism evidence="1 2">
    <name type="scientific">Lentinula raphanica</name>
    <dbReference type="NCBI Taxonomy" id="153919"/>
    <lineage>
        <taxon>Eukaryota</taxon>
        <taxon>Fungi</taxon>
        <taxon>Dikarya</taxon>
        <taxon>Basidiomycota</taxon>
        <taxon>Agaricomycotina</taxon>
        <taxon>Agaricomycetes</taxon>
        <taxon>Agaricomycetidae</taxon>
        <taxon>Agaricales</taxon>
        <taxon>Marasmiineae</taxon>
        <taxon>Omphalotaceae</taxon>
        <taxon>Lentinula</taxon>
    </lineage>
</organism>
<evidence type="ECO:0000313" key="2">
    <source>
        <dbReference type="Proteomes" id="UP001163846"/>
    </source>
</evidence>
<dbReference type="AlphaFoldDB" id="A0AA38P1A9"/>
<protein>
    <submittedName>
        <fullName evidence="1">Uncharacterized protein</fullName>
    </submittedName>
</protein>